<dbReference type="AlphaFoldDB" id="A0A7G9L9U9"/>
<dbReference type="Proteomes" id="UP000515808">
    <property type="component" value="Chromosome"/>
</dbReference>
<keyword evidence="1" id="KW-1133">Transmembrane helix</keyword>
<feature type="transmembrane region" description="Helical" evidence="1">
    <location>
        <begin position="49"/>
        <end position="68"/>
    </location>
</feature>
<name>A0A7G9L9U9_9FLAO</name>
<evidence type="ECO:0008006" key="4">
    <source>
        <dbReference type="Google" id="ProtNLM"/>
    </source>
</evidence>
<evidence type="ECO:0000256" key="1">
    <source>
        <dbReference type="SAM" id="Phobius"/>
    </source>
</evidence>
<dbReference type="RefSeq" id="WP_088352813.1">
    <property type="nucleotide sequence ID" value="NZ_CP060695.1"/>
</dbReference>
<evidence type="ECO:0000313" key="3">
    <source>
        <dbReference type="Proteomes" id="UP000515808"/>
    </source>
</evidence>
<keyword evidence="1" id="KW-0472">Membrane</keyword>
<proteinExistence type="predicted"/>
<dbReference type="KEGG" id="ppec:H9W90_14610"/>
<accession>A0A7G9L9U9</accession>
<gene>
    <name evidence="2" type="ORF">H9W90_14610</name>
</gene>
<organism evidence="2 3">
    <name type="scientific">Polaribacter pectinis</name>
    <dbReference type="NCBI Taxonomy" id="2738844"/>
    <lineage>
        <taxon>Bacteria</taxon>
        <taxon>Pseudomonadati</taxon>
        <taxon>Bacteroidota</taxon>
        <taxon>Flavobacteriia</taxon>
        <taxon>Flavobacteriales</taxon>
        <taxon>Flavobacteriaceae</taxon>
    </lineage>
</organism>
<protein>
    <recommendedName>
        <fullName evidence="4">Redox-active disulfide protein 2</fullName>
    </recommendedName>
</protein>
<dbReference type="EMBL" id="CP060695">
    <property type="protein sequence ID" value="QNM85398.1"/>
    <property type="molecule type" value="Genomic_DNA"/>
</dbReference>
<keyword evidence="1" id="KW-0812">Transmembrane</keyword>
<keyword evidence="3" id="KW-1185">Reference proteome</keyword>
<reference evidence="2 3" key="1">
    <citation type="submission" date="2020-08" db="EMBL/GenBank/DDBJ databases">
        <title>Polaribacter sp. L12M9 isolated from gut of the Korean scallop.</title>
        <authorList>
            <person name="Jeong Y.S."/>
        </authorList>
    </citation>
    <scope>NUCLEOTIDE SEQUENCE [LARGE SCALE GENOMIC DNA]</scope>
    <source>
        <strain evidence="2 3">L12M9</strain>
    </source>
</reference>
<evidence type="ECO:0000313" key="2">
    <source>
        <dbReference type="EMBL" id="QNM85398.1"/>
    </source>
</evidence>
<sequence length="79" mass="9071">MASLLSTYTVKELQKKLKTQKILFVVQTIVVLLMVVLAIFSSIDEGVSFQTFLPLFFAPMSVIMFFEIKKIKKELALRK</sequence>
<feature type="transmembrane region" description="Helical" evidence="1">
    <location>
        <begin position="21"/>
        <end position="43"/>
    </location>
</feature>